<evidence type="ECO:0000256" key="7">
    <source>
        <dbReference type="ARBA" id="ARBA00022927"/>
    </source>
</evidence>
<dbReference type="GO" id="GO:0005789">
    <property type="term" value="C:endoplasmic reticulum membrane"/>
    <property type="evidence" value="ECO:0007669"/>
    <property type="project" value="UniProtKB-SubCell"/>
</dbReference>
<feature type="transmembrane region" description="Helical" evidence="10">
    <location>
        <begin position="962"/>
        <end position="984"/>
    </location>
</feature>
<evidence type="ECO:0000313" key="14">
    <source>
        <dbReference type="EMBL" id="KAH3682206.1"/>
    </source>
</evidence>
<evidence type="ECO:0000256" key="10">
    <source>
        <dbReference type="RuleBase" id="RU365011"/>
    </source>
</evidence>
<proteinExistence type="inferred from homology"/>
<dbReference type="Proteomes" id="UP000774326">
    <property type="component" value="Unassembled WGS sequence"/>
</dbReference>
<feature type="region of interest" description="Disordered" evidence="11">
    <location>
        <begin position="1"/>
        <end position="39"/>
    </location>
</feature>
<dbReference type="InterPro" id="IPR039529">
    <property type="entry name" value="PGAP1/BST1"/>
</dbReference>
<dbReference type="GO" id="GO:0050185">
    <property type="term" value="F:phosphatidylinositol deacylase activity"/>
    <property type="evidence" value="ECO:0007669"/>
    <property type="project" value="TreeGrafter"/>
</dbReference>
<feature type="transmembrane region" description="Helical" evidence="10">
    <location>
        <begin position="1004"/>
        <end position="1025"/>
    </location>
</feature>
<feature type="region of interest" description="Disordered" evidence="11">
    <location>
        <begin position="126"/>
        <end position="147"/>
    </location>
</feature>
<evidence type="ECO:0000256" key="11">
    <source>
        <dbReference type="SAM" id="MobiDB-lite"/>
    </source>
</evidence>
<feature type="transmembrane region" description="Helical" evidence="10">
    <location>
        <begin position="916"/>
        <end position="932"/>
    </location>
</feature>
<keyword evidence="3 10" id="KW-0813">Transport</keyword>
<feature type="transmembrane region" description="Helical" evidence="10">
    <location>
        <begin position="731"/>
        <end position="749"/>
    </location>
</feature>
<evidence type="ECO:0000256" key="2">
    <source>
        <dbReference type="ARBA" id="ARBA00006931"/>
    </source>
</evidence>
<evidence type="ECO:0000256" key="1">
    <source>
        <dbReference type="ARBA" id="ARBA00004477"/>
    </source>
</evidence>
<feature type="domain" description="GPI inositol-deacylase PGAP1-like alpha/beta" evidence="12">
    <location>
        <begin position="155"/>
        <end position="390"/>
    </location>
</feature>
<dbReference type="Gene3D" id="3.40.50.1820">
    <property type="entry name" value="alpha/beta hydrolase"/>
    <property type="match status" value="1"/>
</dbReference>
<feature type="transmembrane region" description="Helical" evidence="10">
    <location>
        <begin position="769"/>
        <end position="787"/>
    </location>
</feature>
<evidence type="ECO:0000256" key="6">
    <source>
        <dbReference type="ARBA" id="ARBA00022824"/>
    </source>
</evidence>
<reference evidence="14" key="2">
    <citation type="submission" date="2021-01" db="EMBL/GenBank/DDBJ databases">
        <authorList>
            <person name="Schikora-Tamarit M.A."/>
        </authorList>
    </citation>
    <scope>NUCLEOTIDE SEQUENCE</scope>
    <source>
        <strain evidence="14">CBS2887</strain>
    </source>
</reference>
<feature type="transmembrane region" description="Helical" evidence="10">
    <location>
        <begin position="1060"/>
        <end position="1077"/>
    </location>
</feature>
<dbReference type="InterPro" id="IPR056824">
    <property type="entry name" value="PGAP1_TMD"/>
</dbReference>
<feature type="transmembrane region" description="Helical" evidence="10">
    <location>
        <begin position="1037"/>
        <end position="1054"/>
    </location>
</feature>
<dbReference type="InterPro" id="IPR029058">
    <property type="entry name" value="AB_hydrolase_fold"/>
</dbReference>
<dbReference type="PANTHER" id="PTHR15495">
    <property type="entry name" value="NEGATIVE REGULATOR OF VESICLE FORMATION-RELATED"/>
    <property type="match status" value="1"/>
</dbReference>
<feature type="compositionally biased region" description="Basic and acidic residues" evidence="11">
    <location>
        <begin position="12"/>
        <end position="22"/>
    </location>
</feature>
<dbReference type="InterPro" id="IPR012908">
    <property type="entry name" value="PGAP1-ab_dom-like"/>
</dbReference>
<evidence type="ECO:0000256" key="9">
    <source>
        <dbReference type="ARBA" id="ARBA00023136"/>
    </source>
</evidence>
<dbReference type="FunFam" id="3.40.50.1820:FF:000056">
    <property type="entry name" value="GPI inositol-deacylase"/>
    <property type="match status" value="1"/>
</dbReference>
<accession>A0A9P8TL16</accession>
<evidence type="ECO:0000256" key="4">
    <source>
        <dbReference type="ARBA" id="ARBA00022692"/>
    </source>
</evidence>
<gene>
    <name evidence="14" type="ORF">WICPIJ_006827</name>
</gene>
<evidence type="ECO:0000256" key="3">
    <source>
        <dbReference type="ARBA" id="ARBA00022448"/>
    </source>
</evidence>
<evidence type="ECO:0000259" key="13">
    <source>
        <dbReference type="Pfam" id="PF25140"/>
    </source>
</evidence>
<keyword evidence="4 10" id="KW-0812">Transmembrane</keyword>
<evidence type="ECO:0000313" key="15">
    <source>
        <dbReference type="Proteomes" id="UP000774326"/>
    </source>
</evidence>
<reference evidence="14" key="1">
    <citation type="journal article" date="2021" name="Open Biol.">
        <title>Shared evolutionary footprints suggest mitochondrial oxidative damage underlies multiple complex I losses in fungi.</title>
        <authorList>
            <person name="Schikora-Tamarit M.A."/>
            <person name="Marcet-Houben M."/>
            <person name="Nosek J."/>
            <person name="Gabaldon T."/>
        </authorList>
    </citation>
    <scope>NUCLEOTIDE SEQUENCE</scope>
    <source>
        <strain evidence="14">CBS2887</strain>
    </source>
</reference>
<evidence type="ECO:0000256" key="8">
    <source>
        <dbReference type="ARBA" id="ARBA00022989"/>
    </source>
</evidence>
<keyword evidence="5 10" id="KW-0378">Hydrolase</keyword>
<keyword evidence="8 10" id="KW-1133">Transmembrane helix</keyword>
<keyword evidence="9 10" id="KW-0472">Membrane</keyword>
<protein>
    <recommendedName>
        <fullName evidence="10">GPI inositol-deacylase</fullName>
        <ecNumber evidence="10">3.1.-.-</ecNumber>
    </recommendedName>
</protein>
<evidence type="ECO:0000256" key="5">
    <source>
        <dbReference type="ARBA" id="ARBA00022801"/>
    </source>
</evidence>
<dbReference type="EMBL" id="JAEUBG010003860">
    <property type="protein sequence ID" value="KAH3682206.1"/>
    <property type="molecule type" value="Genomic_DNA"/>
</dbReference>
<feature type="transmembrane region" description="Helical" evidence="10">
    <location>
        <begin position="834"/>
        <end position="858"/>
    </location>
</feature>
<comment type="caution">
    <text evidence="14">The sequence shown here is derived from an EMBL/GenBank/DDBJ whole genome shotgun (WGS) entry which is preliminary data.</text>
</comment>
<dbReference type="Pfam" id="PF25141">
    <property type="entry name" value="PGAP1_2nd"/>
    <property type="match status" value="1"/>
</dbReference>
<comment type="subcellular location">
    <subcellularLocation>
        <location evidence="1">Endoplasmic reticulum membrane</location>
        <topology evidence="1">Multi-pass membrane protein</topology>
    </subcellularLocation>
</comment>
<keyword evidence="15" id="KW-1185">Reference proteome</keyword>
<dbReference type="GO" id="GO:0006505">
    <property type="term" value="P:GPI anchor metabolic process"/>
    <property type="evidence" value="ECO:0007669"/>
    <property type="project" value="TreeGrafter"/>
</dbReference>
<evidence type="ECO:0000259" key="12">
    <source>
        <dbReference type="Pfam" id="PF07819"/>
    </source>
</evidence>
<dbReference type="GO" id="GO:0006888">
    <property type="term" value="P:endoplasmic reticulum to Golgi vesicle-mediated transport"/>
    <property type="evidence" value="ECO:0007669"/>
    <property type="project" value="TreeGrafter"/>
</dbReference>
<organism evidence="14 15">
    <name type="scientific">Wickerhamomyces pijperi</name>
    <name type="common">Yeast</name>
    <name type="synonym">Pichia pijperi</name>
    <dbReference type="NCBI Taxonomy" id="599730"/>
    <lineage>
        <taxon>Eukaryota</taxon>
        <taxon>Fungi</taxon>
        <taxon>Dikarya</taxon>
        <taxon>Ascomycota</taxon>
        <taxon>Saccharomycotina</taxon>
        <taxon>Saccharomycetes</taxon>
        <taxon>Phaffomycetales</taxon>
        <taxon>Wickerhamomycetaceae</taxon>
        <taxon>Wickerhamomyces</taxon>
    </lineage>
</organism>
<keyword evidence="6 10" id="KW-0256">Endoplasmic reticulum</keyword>
<dbReference type="GO" id="GO:0015031">
    <property type="term" value="P:protein transport"/>
    <property type="evidence" value="ECO:0007669"/>
    <property type="project" value="UniProtKB-KW"/>
</dbReference>
<dbReference type="Pfam" id="PF25140">
    <property type="entry name" value="PGAP1_TMD"/>
    <property type="match status" value="1"/>
</dbReference>
<feature type="compositionally biased region" description="Acidic residues" evidence="11">
    <location>
        <begin position="134"/>
        <end position="143"/>
    </location>
</feature>
<comment type="function">
    <text evidence="10">Involved in inositol deacylation of GPI-anchored proteins which plays important roles in the quality control and ER-associated degradation of GPI-anchored proteins.</text>
</comment>
<dbReference type="SUPFAM" id="SSF53474">
    <property type="entry name" value="alpha/beta-Hydrolases"/>
    <property type="match status" value="1"/>
</dbReference>
<feature type="compositionally biased region" description="Polar residues" evidence="11">
    <location>
        <begin position="1"/>
        <end position="11"/>
    </location>
</feature>
<dbReference type="OrthoDB" id="348976at2759"/>
<dbReference type="PANTHER" id="PTHR15495:SF7">
    <property type="entry name" value="GPI INOSITOL-DEACYLASE"/>
    <property type="match status" value="1"/>
</dbReference>
<feature type="compositionally biased region" description="Low complexity" evidence="11">
    <location>
        <begin position="25"/>
        <end position="39"/>
    </location>
</feature>
<sequence>MLTSRTPNLRPSTDDPLYRAESHNPMLSSPSSTPSPSASNLSLPIFGGLRRRRHSNLLLTVLTTIGLVIILSVAYISTVQLTGADASECRSIYMFPSYARVVGFDSTHTKFASKYNLYLYREQGKDPFPYENSNDSEGDETEDTDTKNQKLIQSLNGIPVLFIPGNAGSYKQVRSIAAEAANIFFENKKDSASIDHTSQRLDFYAAHFNEDFTAFHGRTMLDQAEYMNDAIKFILSLYQNQKTPPSSVILIGHSMGGVVARVILTLPNYQEGSVNTILTLAAPHAAAPATFDGDIMRTYAATDKYWRTGFKDKSSMAYKRLHDVSLISITGGMPDTILPADYTTLRGLVPDSNGFTVYSTGIPSVWTTVDHLAIVWCDQIRKVIASTLFKIIEPLSQTKTKPLEQRMKIFRRSLLSGFEESTTQDYSSFITDTTLRLKLKKDQIKYVTSSSLSTTTSTVDDSFKLMEINKDAPQKFSLLSSLKPDQFNPDSSSMSVLLCKDYKSFSGRQKNLVDLGSPENEKLDLECIDVFEDAYKVPNSLNYDSTLKDSSFGGSLSPFYAIQMPSDVVSKFSYVVFHDAQIKSLQDFTRISLHSENFTHFDINATILELLWGASLKLSSKITTSLLNLDVTVHSAWSSLLSYTLTVKYDGAGIPFNPMIRQYINDPFETKWHLQLKEPKHISFHGIAPFIPFENTTNPLHLELWNPSASNIEFNVKIDILRSLRLLILRYRLAVASFPIFIIVCTLFVQVQKFNSTGVFPPFRDGLAVISNYAGLISGILSLLSLVSSNSLVQKLLYILDPIGTTPPSELKDYHLNTYFLGLEETYLCIMGPLFFVLSLTLVHVVHIMVLMILHYLVLPLVSVWSLVRLPSLSAVDSIFLQLCQLNSSIKDTRRFTGSIILCMFVMFYIPYQFAYMVACSAQIIIVVRAYLMKNSEVSGSPNLITTEKKDNKKSLRSQNIVNYHMSLLMLMIWLIPVNLPVLIVFFHNMAVRWETPFSSHHNILAILPIILLIGRHVQGVTPLVQAPGISSTVRKITYVLLGYFAFFSLVYGIRHLYWLHYLFNLLSAWFFVLTLSKN</sequence>
<keyword evidence="7 10" id="KW-0653">Protein transport</keyword>
<dbReference type="Pfam" id="PF07819">
    <property type="entry name" value="PGAP1"/>
    <property type="match status" value="1"/>
</dbReference>
<dbReference type="EC" id="3.1.-.-" evidence="10"/>
<feature type="transmembrane region" description="Helical" evidence="10">
    <location>
        <begin position="57"/>
        <end position="76"/>
    </location>
</feature>
<feature type="domain" description="GPI inositol-deacylase transmembrane" evidence="13">
    <location>
        <begin position="734"/>
        <end position="1075"/>
    </location>
</feature>
<dbReference type="AlphaFoldDB" id="A0A9P8TL16"/>
<name>A0A9P8TL16_WICPI</name>
<comment type="similarity">
    <text evidence="2 10">Belongs to the GPI inositol-deacylase family.</text>
</comment>